<organism evidence="3 4">
    <name type="scientific">Microbacterium salsuginis</name>
    <dbReference type="NCBI Taxonomy" id="2722803"/>
    <lineage>
        <taxon>Bacteria</taxon>
        <taxon>Bacillati</taxon>
        <taxon>Actinomycetota</taxon>
        <taxon>Actinomycetes</taxon>
        <taxon>Micrococcales</taxon>
        <taxon>Microbacteriaceae</taxon>
        <taxon>Microbacterium</taxon>
    </lineage>
</organism>
<evidence type="ECO:0000256" key="1">
    <source>
        <dbReference type="SAM" id="MobiDB-lite"/>
    </source>
</evidence>
<evidence type="ECO:0000313" key="4">
    <source>
        <dbReference type="Proteomes" id="UP001429745"/>
    </source>
</evidence>
<feature type="region of interest" description="Disordered" evidence="1">
    <location>
        <begin position="132"/>
        <end position="151"/>
    </location>
</feature>
<feature type="transmembrane region" description="Helical" evidence="2">
    <location>
        <begin position="37"/>
        <end position="62"/>
    </location>
</feature>
<dbReference type="RefSeq" id="WP_168914397.1">
    <property type="nucleotide sequence ID" value="NZ_JABACI010000006.1"/>
</dbReference>
<keyword evidence="2" id="KW-1133">Transmembrane helix</keyword>
<protein>
    <recommendedName>
        <fullName evidence="5">Tfp pilus assembly protein PilN</fullName>
    </recommendedName>
</protein>
<dbReference type="Proteomes" id="UP001429745">
    <property type="component" value="Unassembled WGS sequence"/>
</dbReference>
<dbReference type="EMBL" id="JABACI010000006">
    <property type="protein sequence ID" value="NLP85903.1"/>
    <property type="molecule type" value="Genomic_DNA"/>
</dbReference>
<keyword evidence="2" id="KW-0812">Transmembrane</keyword>
<evidence type="ECO:0008006" key="5">
    <source>
        <dbReference type="Google" id="ProtNLM"/>
    </source>
</evidence>
<evidence type="ECO:0000313" key="3">
    <source>
        <dbReference type="EMBL" id="NLP85903.1"/>
    </source>
</evidence>
<keyword evidence="2" id="KW-0472">Membrane</keyword>
<comment type="caution">
    <text evidence="3">The sequence shown here is derived from an EMBL/GenBank/DDBJ whole genome shotgun (WGS) entry which is preliminary data.</text>
</comment>
<proteinExistence type="predicted"/>
<reference evidence="3 4" key="1">
    <citation type="submission" date="2020-04" db="EMBL/GenBank/DDBJ databases">
        <title>CFH 90308 Microbacterium sp.</title>
        <authorList>
            <person name="Nie G."/>
            <person name="Ming H."/>
            <person name="Xia T."/>
        </authorList>
    </citation>
    <scope>NUCLEOTIDE SEQUENCE [LARGE SCALE GENOMIC DNA]</scope>
    <source>
        <strain evidence="3 4">CFH 90308</strain>
    </source>
</reference>
<gene>
    <name evidence="3" type="ORF">HF576_18895</name>
</gene>
<evidence type="ECO:0000256" key="2">
    <source>
        <dbReference type="SAM" id="Phobius"/>
    </source>
</evidence>
<sequence length="214" mass="22706">MATANPAVHAWGGAPRVNLMPRAETERRQRAGLARRWIGALVAALLLVATASGLAFALQIFAAQRLVTEQARTSSLLGQLAELGDVRQALDLEADLQTFRADAMATDLRWSPLIATVQQQLPVGVSITGFSLAPGPAPQGDDPTAEEGVSGTLTLSSATPTEIVPIVRALRPLPGVLEADGWQSTAEQDAYSYEIRIALDQSVYTGAYAKEESE</sequence>
<keyword evidence="4" id="KW-1185">Reference proteome</keyword>
<accession>A0ABX1KFR4</accession>
<name>A0ABX1KFR4_9MICO</name>